<dbReference type="Pfam" id="PF10433">
    <property type="entry name" value="Beta-prop_RSE1_1st"/>
    <property type="match status" value="1"/>
</dbReference>
<feature type="domain" description="RSE1/DDB1/CPSF1 first beta-propeller" evidence="5">
    <location>
        <begin position="273"/>
        <end position="637"/>
    </location>
</feature>
<organism evidence="7 8">
    <name type="scientific">Purpureocillium lilacinum</name>
    <name type="common">Paecilomyces lilacinus</name>
    <dbReference type="NCBI Taxonomy" id="33203"/>
    <lineage>
        <taxon>Eukaryota</taxon>
        <taxon>Fungi</taxon>
        <taxon>Dikarya</taxon>
        <taxon>Ascomycota</taxon>
        <taxon>Pezizomycotina</taxon>
        <taxon>Sordariomycetes</taxon>
        <taxon>Hypocreomycetidae</taxon>
        <taxon>Hypocreales</taxon>
        <taxon>Ophiocordycipitaceae</taxon>
        <taxon>Purpureocillium</taxon>
    </lineage>
</organism>
<accession>A0ABR0CEL4</accession>
<dbReference type="InterPro" id="IPR050358">
    <property type="entry name" value="RSE1/DDB1/CFT1"/>
</dbReference>
<feature type="region of interest" description="Disordered" evidence="3">
    <location>
        <begin position="44"/>
        <end position="67"/>
    </location>
</feature>
<dbReference type="Proteomes" id="UP001287286">
    <property type="component" value="Unassembled WGS sequence"/>
</dbReference>
<comment type="subcellular location">
    <subcellularLocation>
        <location evidence="1">Nucleus</location>
    </subcellularLocation>
</comment>
<feature type="compositionally biased region" description="Basic and acidic residues" evidence="3">
    <location>
        <begin position="397"/>
        <end position="413"/>
    </location>
</feature>
<name>A0ABR0CEL4_PURLI</name>
<keyword evidence="2" id="KW-0539">Nucleus</keyword>
<protein>
    <recommendedName>
        <fullName evidence="9">Protein CFT1</fullName>
    </recommendedName>
</protein>
<feature type="region of interest" description="Disordered" evidence="3">
    <location>
        <begin position="391"/>
        <end position="413"/>
    </location>
</feature>
<evidence type="ECO:0000259" key="5">
    <source>
        <dbReference type="Pfam" id="PF10433"/>
    </source>
</evidence>
<dbReference type="InterPro" id="IPR018846">
    <property type="entry name" value="Beta-prop_RSE1/DDB1/CPSF1_1st"/>
</dbReference>
<comment type="caution">
    <text evidence="7">The sequence shown here is derived from an EMBL/GenBank/DDBJ whole genome shotgun (WGS) entry which is preliminary data.</text>
</comment>
<evidence type="ECO:0008006" key="9">
    <source>
        <dbReference type="Google" id="ProtNLM"/>
    </source>
</evidence>
<dbReference type="Pfam" id="PF23726">
    <property type="entry name" value="Beta-prop_RSE1_2nd"/>
    <property type="match status" value="1"/>
</dbReference>
<gene>
    <name evidence="7" type="ORF">Purlil1_948</name>
</gene>
<keyword evidence="8" id="KW-1185">Reference proteome</keyword>
<feature type="domain" description="RSE1/DDB1/CPSF1 C-terminal" evidence="4">
    <location>
        <begin position="1244"/>
        <end position="1580"/>
    </location>
</feature>
<feature type="compositionally biased region" description="Low complexity" evidence="3">
    <location>
        <begin position="51"/>
        <end position="67"/>
    </location>
</feature>
<dbReference type="Gene3D" id="2.130.10.10">
    <property type="entry name" value="YVTN repeat-like/Quinoprotein amine dehydrogenase"/>
    <property type="match status" value="2"/>
</dbReference>
<dbReference type="EMBL" id="JAWRVI010000003">
    <property type="protein sequence ID" value="KAK4094343.1"/>
    <property type="molecule type" value="Genomic_DNA"/>
</dbReference>
<proteinExistence type="predicted"/>
<evidence type="ECO:0000313" key="7">
    <source>
        <dbReference type="EMBL" id="KAK4094343.1"/>
    </source>
</evidence>
<dbReference type="PANTHER" id="PTHR10644">
    <property type="entry name" value="DNA REPAIR/RNA PROCESSING CPSF FAMILY"/>
    <property type="match status" value="1"/>
</dbReference>
<reference evidence="7 8" key="1">
    <citation type="journal article" date="2024" name="Microbiol. Resour. Announc.">
        <title>Genome annotations for the ascomycete fungi Trichoderma harzianum, Trichoderma aggressivum, and Purpureocillium lilacinum.</title>
        <authorList>
            <person name="Beijen E.P.W."/>
            <person name="Ohm R.A."/>
        </authorList>
    </citation>
    <scope>NUCLEOTIDE SEQUENCE [LARGE SCALE GENOMIC DNA]</scope>
    <source>
        <strain evidence="7 8">CBS 150709</strain>
    </source>
</reference>
<evidence type="ECO:0000313" key="8">
    <source>
        <dbReference type="Proteomes" id="UP001287286"/>
    </source>
</evidence>
<dbReference type="InterPro" id="IPR015943">
    <property type="entry name" value="WD40/YVTN_repeat-like_dom_sf"/>
</dbReference>
<evidence type="ECO:0000259" key="6">
    <source>
        <dbReference type="Pfam" id="PF23726"/>
    </source>
</evidence>
<evidence type="ECO:0000259" key="4">
    <source>
        <dbReference type="Pfam" id="PF03178"/>
    </source>
</evidence>
<evidence type="ECO:0000256" key="3">
    <source>
        <dbReference type="SAM" id="MobiDB-lite"/>
    </source>
</evidence>
<feature type="domain" description="RSE1/DDB1/CPSF1 second beta-propeller" evidence="6">
    <location>
        <begin position="754"/>
        <end position="1173"/>
    </location>
</feature>
<dbReference type="InterPro" id="IPR058543">
    <property type="entry name" value="Beta-prop_RSE1/DDB1/CPSF1_2nd"/>
</dbReference>
<sequence>MGMSIGPPMTPGARSLYGHWGGMEPGKAWEARRGELAQPHLRTAERQRSQALSPIAWPSAPSSPAQSAYRAGTGLAGAYSARFLYGTQGYTAQSPRGYLRYSSRRLFTARDGFSLRTLWSRNGLIRPDQELPAGTQQTSFDCCTPSQELSLDFISTRQLPHRPPAATPQTTRQRSGNGLASMQVYTELAAPSAVTHSLSLPLTSPSASNLVVAKGSLLQIFATRAISAELDPQSQKEDAPTVDAHFDRRANDDDGLEASFLGGETMLVRADRSTNTKLVLVAEIPLAGTVIGLARIRAKTASGGDALLLAYRAAKMCLTEWNPQRNTLETTSIHYYEKDELQGAPWEVSFGEYVNYLEADPGSRCAAFKFGTRNLAILPFAQSEEDLEMDDWDEDLDGPRPAKEPTTNGDDKQAAYTPSFVLRLPLLDPTLLHPVHLAFLHEYREPTFGILSSSQAPSPALGVKDHLSYKVFTLDLKQRASTAILSVTGLPRDLFKVVALPAPMGGALLIGENALVHIDQSGKPNGVAVNDMAKQTTAFSLADQCDLGMRLEGCAVEQLAPDNGELLLVLNDGRLAIVSFKIDGRTVSGINVKPIAPESGGHLIKSGVSCVSRLGKNSFFLGSETGDSTVLGWSRKQTQEKRKRRALDPDLGLDVDELDLDDDEDDDLYGNDAEAKPSLAVNGASKPGDIVFRIQDSLLSISPILDVATGSPQFLPDSEEATLAKGVSAELQLACAVGRGKAGSIAILNREIQPKVIGRFEFPEARGFWTMCVKKPMSKVLGAGASVGQDYDPPAQYDKYMIVAKVDLDGYETSDVYAVTGAGFETLKETEFEPAAGFTVEAGTMGKQMRVIQVLKSEVRCYDGDLGLAQILPMLDEETGAEPRVMSASIVDPYLLLIRDDGSVFIAQIDSSNELEEVEKTGLQSKWVSGCLYNDAAGAFQLGQPAETIMMFLLNASGALHVSCFGDPWWAMLTIQVYALPDLSKPVFVAECLTSIPPFLSADFVARRGASKESVSEILVADLGDAVSKTPYLIVSVRVSTGPALLTEQVRHSTDDLTLYEPIKHQQDGQATLLFKKATNATMAKGPEETPQDEEAEPPRFFPLRACANVGGYSAVFMPGPSPSFVLKSSKSIPRVIGLQGVGSRGMSTFHTEGCDRGFIYADSEGVARVTQLPEATNLTELGLSVKKIPLDQDIRNVSYHQPTGTYIAACTTYEPFELPRDDDYHKEWARETITFPPTMARGVLKLINPATWTVIHSLELEPCESIESMRTLHLEVSEETRERRMLVAVGTALSKGEDLPTRGRVQVFDIVAVIPEPGRPETNRRLKLIAKEEIPRGGVTALSEIGTQGLMLVAQGQKCMVRGLKEDGSLLPVAFLDMNCHVASAKGLPGTGLCLMADSFKGLWFAGYTEEPYTFKVLGKSSGTLPLLVADFLPDGEDLSLVAVDADGDMHILEFDPEHPKSLQGHLLLHRASFSVTPNPPTSSLLLPRTSKQHPKSHVLFLASPSGQLSALTPLPESTYRRLLSVTNQLHPALVPHAGLHAKAYRIPDTHGRNASIGVETAASWGRAVVDGAVLARWTELGAAKRSEIASRGGYDSAADLRADLDAVLGWSGMAYF</sequence>
<dbReference type="InterPro" id="IPR004871">
    <property type="entry name" value="RSE1/DDB1/CPSF1_C"/>
</dbReference>
<dbReference type="Pfam" id="PF03178">
    <property type="entry name" value="CPSF_A"/>
    <property type="match status" value="1"/>
</dbReference>
<evidence type="ECO:0000256" key="1">
    <source>
        <dbReference type="ARBA" id="ARBA00004123"/>
    </source>
</evidence>
<evidence type="ECO:0000256" key="2">
    <source>
        <dbReference type="ARBA" id="ARBA00023242"/>
    </source>
</evidence>